<keyword evidence="10" id="KW-1185">Reference proteome</keyword>
<dbReference type="Pfam" id="PF03595">
    <property type="entry name" value="SLAC1"/>
    <property type="match status" value="1"/>
</dbReference>
<keyword evidence="7 8" id="KW-0472">Membrane</keyword>
<dbReference type="InterPro" id="IPR038665">
    <property type="entry name" value="Voltage-dep_anion_channel_sf"/>
</dbReference>
<feature type="transmembrane region" description="Helical" evidence="8">
    <location>
        <begin position="330"/>
        <end position="355"/>
    </location>
</feature>
<dbReference type="Proteomes" id="UP000680067">
    <property type="component" value="Unassembled WGS sequence"/>
</dbReference>
<feature type="transmembrane region" description="Helical" evidence="8">
    <location>
        <begin position="191"/>
        <end position="215"/>
    </location>
</feature>
<keyword evidence="4" id="KW-1003">Cell membrane</keyword>
<feature type="transmembrane region" description="Helical" evidence="8">
    <location>
        <begin position="235"/>
        <end position="257"/>
    </location>
</feature>
<keyword evidence="3" id="KW-0813">Transport</keyword>
<reference evidence="9" key="1">
    <citation type="submission" date="2021-04" db="EMBL/GenBank/DDBJ databases">
        <title>novel species isolated from subtropical streams in China.</title>
        <authorList>
            <person name="Lu H."/>
        </authorList>
    </citation>
    <scope>NUCLEOTIDE SEQUENCE</scope>
    <source>
        <strain evidence="9">LFS511W</strain>
    </source>
</reference>
<sequence length="380" mass="40863">MQWMRLFGALSSPVSGRVVLGPNWFASVMGTGMIAIAGALLPDHFAWIDQISLFAWLASSVFLVILLIVVPLHWLKHPQVLRALLDDPVAIQFFGAPPMAIMTVGTASLLTGQHYLGINAALLIAEFCWATGTVMGYLVAIAVPFRLFTQLKVSHDGAFGGWLMPVVPPMVSATGGAVIAPYIVDPVLRESLILACYAMFGMSLTTSFMIITLIWSRLAHFGSSASVRVPTLWLVLGPVGQSVTAAGGLGMAAANTLPEPYAMGLKSLALLYGVPVWGFIWLWIPIATLLTLRAHQNKMGFALTWWSFTFPVGTCVTATCQLARHSGLPVFSWLAMVMYVALLGAWLIVLAYTAWGTISGHLLTPKLNVPPASAKKISDN</sequence>
<dbReference type="GO" id="GO:0055085">
    <property type="term" value="P:transmembrane transport"/>
    <property type="evidence" value="ECO:0007669"/>
    <property type="project" value="InterPro"/>
</dbReference>
<keyword evidence="6 8" id="KW-1133">Transmembrane helix</keyword>
<comment type="similarity">
    <text evidence="2">Belongs to the tellurite-resistance/dicarboxylate transporter (TDT) family.</text>
</comment>
<feature type="transmembrane region" description="Helical" evidence="8">
    <location>
        <begin position="269"/>
        <end position="291"/>
    </location>
</feature>
<keyword evidence="5 8" id="KW-0812">Transmembrane</keyword>
<name>A0A941DJ39_9BURK</name>
<evidence type="ECO:0000256" key="6">
    <source>
        <dbReference type="ARBA" id="ARBA00022989"/>
    </source>
</evidence>
<dbReference type="PANTHER" id="PTHR31686:SF1">
    <property type="entry name" value="SULFITE EFFLUX PUMP SSU1"/>
    <property type="match status" value="1"/>
</dbReference>
<feature type="transmembrane region" description="Helical" evidence="8">
    <location>
        <begin position="162"/>
        <end position="184"/>
    </location>
</feature>
<comment type="caution">
    <text evidence="9">The sequence shown here is derived from an EMBL/GenBank/DDBJ whole genome shotgun (WGS) entry which is preliminary data.</text>
</comment>
<dbReference type="EMBL" id="JAGSPN010000003">
    <property type="protein sequence ID" value="MBR7781708.1"/>
    <property type="molecule type" value="Genomic_DNA"/>
</dbReference>
<protein>
    <submittedName>
        <fullName evidence="9">TDT family transporter</fullName>
    </submittedName>
</protein>
<dbReference type="Gene3D" id="1.50.10.150">
    <property type="entry name" value="Voltage-dependent anion channel"/>
    <property type="match status" value="1"/>
</dbReference>
<evidence type="ECO:0000256" key="8">
    <source>
        <dbReference type="SAM" id="Phobius"/>
    </source>
</evidence>
<evidence type="ECO:0000313" key="9">
    <source>
        <dbReference type="EMBL" id="MBR7781708.1"/>
    </source>
</evidence>
<feature type="transmembrane region" description="Helical" evidence="8">
    <location>
        <begin position="122"/>
        <end position="142"/>
    </location>
</feature>
<dbReference type="RefSeq" id="WP_212687055.1">
    <property type="nucleotide sequence ID" value="NZ_JAGSPN010000003.1"/>
</dbReference>
<dbReference type="GO" id="GO:0005886">
    <property type="term" value="C:plasma membrane"/>
    <property type="evidence" value="ECO:0007669"/>
    <property type="project" value="UniProtKB-SubCell"/>
</dbReference>
<dbReference type="InterPro" id="IPR051629">
    <property type="entry name" value="Sulfite_efflux_TDT"/>
</dbReference>
<feature type="transmembrane region" description="Helical" evidence="8">
    <location>
        <begin position="303"/>
        <end position="323"/>
    </location>
</feature>
<evidence type="ECO:0000256" key="2">
    <source>
        <dbReference type="ARBA" id="ARBA00008566"/>
    </source>
</evidence>
<organism evidence="9 10">
    <name type="scientific">Undibacterium luofuense</name>
    <dbReference type="NCBI Taxonomy" id="2828733"/>
    <lineage>
        <taxon>Bacteria</taxon>
        <taxon>Pseudomonadati</taxon>
        <taxon>Pseudomonadota</taxon>
        <taxon>Betaproteobacteria</taxon>
        <taxon>Burkholderiales</taxon>
        <taxon>Oxalobacteraceae</taxon>
        <taxon>Undibacterium</taxon>
    </lineage>
</organism>
<evidence type="ECO:0000313" key="10">
    <source>
        <dbReference type="Proteomes" id="UP000680067"/>
    </source>
</evidence>
<dbReference type="PANTHER" id="PTHR31686">
    <property type="match status" value="1"/>
</dbReference>
<evidence type="ECO:0000256" key="3">
    <source>
        <dbReference type="ARBA" id="ARBA00022448"/>
    </source>
</evidence>
<dbReference type="CDD" id="cd09320">
    <property type="entry name" value="TDT_like_2"/>
    <property type="match status" value="1"/>
</dbReference>
<accession>A0A941DJ39</accession>
<evidence type="ECO:0000256" key="7">
    <source>
        <dbReference type="ARBA" id="ARBA00023136"/>
    </source>
</evidence>
<feature type="transmembrane region" description="Helical" evidence="8">
    <location>
        <begin position="53"/>
        <end position="74"/>
    </location>
</feature>
<dbReference type="AlphaFoldDB" id="A0A941DJ39"/>
<comment type="subcellular location">
    <subcellularLocation>
        <location evidence="1">Cell membrane</location>
        <topology evidence="1">Multi-pass membrane protein</topology>
    </subcellularLocation>
</comment>
<dbReference type="InterPro" id="IPR004695">
    <property type="entry name" value="SLAC1/Mae1/Ssu1/TehA"/>
</dbReference>
<gene>
    <name evidence="9" type="ORF">KDM89_06125</name>
</gene>
<evidence type="ECO:0000256" key="4">
    <source>
        <dbReference type="ARBA" id="ARBA00022475"/>
    </source>
</evidence>
<feature type="transmembrane region" description="Helical" evidence="8">
    <location>
        <begin position="20"/>
        <end position="41"/>
    </location>
</feature>
<proteinExistence type="inferred from homology"/>
<evidence type="ECO:0000256" key="1">
    <source>
        <dbReference type="ARBA" id="ARBA00004651"/>
    </source>
</evidence>
<feature type="transmembrane region" description="Helical" evidence="8">
    <location>
        <begin position="89"/>
        <end position="110"/>
    </location>
</feature>
<evidence type="ECO:0000256" key="5">
    <source>
        <dbReference type="ARBA" id="ARBA00022692"/>
    </source>
</evidence>